<accession>A0ABP1DHA4</accession>
<dbReference type="Proteomes" id="UP001497453">
    <property type="component" value="Chromosome 4"/>
</dbReference>
<protein>
    <submittedName>
        <fullName evidence="2">Uncharacterized protein</fullName>
    </submittedName>
</protein>
<organism evidence="2 3">
    <name type="scientific">Somion occarium</name>
    <dbReference type="NCBI Taxonomy" id="3059160"/>
    <lineage>
        <taxon>Eukaryota</taxon>
        <taxon>Fungi</taxon>
        <taxon>Dikarya</taxon>
        <taxon>Basidiomycota</taxon>
        <taxon>Agaricomycotina</taxon>
        <taxon>Agaricomycetes</taxon>
        <taxon>Polyporales</taxon>
        <taxon>Cerrenaceae</taxon>
        <taxon>Somion</taxon>
    </lineage>
</organism>
<feature type="region of interest" description="Disordered" evidence="1">
    <location>
        <begin position="141"/>
        <end position="166"/>
    </location>
</feature>
<evidence type="ECO:0000256" key="1">
    <source>
        <dbReference type="SAM" id="MobiDB-lite"/>
    </source>
</evidence>
<reference evidence="3" key="1">
    <citation type="submission" date="2024-04" db="EMBL/GenBank/DDBJ databases">
        <authorList>
            <person name="Shaw F."/>
            <person name="Minotto A."/>
        </authorList>
    </citation>
    <scope>NUCLEOTIDE SEQUENCE [LARGE SCALE GENOMIC DNA]</scope>
</reference>
<dbReference type="EMBL" id="OZ037947">
    <property type="protein sequence ID" value="CAL1707225.1"/>
    <property type="molecule type" value="Genomic_DNA"/>
</dbReference>
<name>A0ABP1DHA4_9APHY</name>
<sequence>MLDVKKTLKGELESYRMRIVWSINPEQDAMDVDHREVVFEDIDLLSFSSPDTVRNLGYAGSTDPGLPLKAVYRDCVVGIRYLHPRIVPAGQSPVYRRIQVNFKVAKDAASFIDAVRQVCPCKANPPPAQGRAMTMANNTSTATSVDMPPPPHPRPRMPASATASTLTANPVRAVKPPVRASTILDGSIQSEQHAMSVSALLNPLDNPTTTLIPIAPMEPFRTRPSLDSAISLPSDFAFTSQLVTPALSVDGSSSLVPLVTPSHTHTILVQSAPEAHVDPTSFSNVEIHSSDGSGLSSSHPSSSATTDSSTALTPVQSQLNMPSTAVSNATFEAPHAELLDSLREIPELYNLPMKDLEKLIAQIIREDGFIPLLEKLDSMWRIKGFLALD</sequence>
<proteinExistence type="predicted"/>
<feature type="region of interest" description="Disordered" evidence="1">
    <location>
        <begin position="282"/>
        <end position="313"/>
    </location>
</feature>
<keyword evidence="3" id="KW-1185">Reference proteome</keyword>
<evidence type="ECO:0000313" key="2">
    <source>
        <dbReference type="EMBL" id="CAL1707225.1"/>
    </source>
</evidence>
<evidence type="ECO:0000313" key="3">
    <source>
        <dbReference type="Proteomes" id="UP001497453"/>
    </source>
</evidence>
<gene>
    <name evidence="2" type="ORF">GFSPODELE1_LOCUS6266</name>
</gene>
<feature type="compositionally biased region" description="Low complexity" evidence="1">
    <location>
        <begin position="290"/>
        <end position="313"/>
    </location>
</feature>